<dbReference type="EMBL" id="LGUV01000089">
    <property type="protein sequence ID" value="KOG55483.1"/>
    <property type="molecule type" value="Genomic_DNA"/>
</dbReference>
<dbReference type="Proteomes" id="UP000037084">
    <property type="component" value="Unassembled WGS sequence"/>
</dbReference>
<evidence type="ECO:0000313" key="2">
    <source>
        <dbReference type="Proteomes" id="UP000037084"/>
    </source>
</evidence>
<protein>
    <submittedName>
        <fullName evidence="1">Uncharacterized protein</fullName>
    </submittedName>
</protein>
<organism evidence="1 2">
    <name type="scientific">Streptomyces virginiae</name>
    <name type="common">Streptomyces cinnamonensis</name>
    <dbReference type="NCBI Taxonomy" id="1961"/>
    <lineage>
        <taxon>Bacteria</taxon>
        <taxon>Bacillati</taxon>
        <taxon>Actinomycetota</taxon>
        <taxon>Actinomycetes</taxon>
        <taxon>Kitasatosporales</taxon>
        <taxon>Streptomycetaceae</taxon>
        <taxon>Streptomyces</taxon>
    </lineage>
</organism>
<gene>
    <name evidence="1" type="ORF">ADK75_10790</name>
</gene>
<comment type="caution">
    <text evidence="1">The sequence shown here is derived from an EMBL/GenBank/DDBJ whole genome shotgun (WGS) entry which is preliminary data.</text>
</comment>
<reference evidence="2" key="1">
    <citation type="submission" date="2015-07" db="EMBL/GenBank/DDBJ databases">
        <authorList>
            <consortium name="Consortium for Microbial Forensics and Genomics (microFORGE)"/>
            <person name="Knight B.M."/>
            <person name="Roberts D.P."/>
            <person name="Lin D."/>
            <person name="Hari K."/>
            <person name="Fletcher J."/>
            <person name="Melcher U."/>
            <person name="Blagden T."/>
            <person name="Winegar R.A."/>
        </authorList>
    </citation>
    <scope>NUCLEOTIDE SEQUENCE [LARGE SCALE GENOMIC DNA]</scope>
    <source>
        <strain evidence="2">NRRL B-1447</strain>
    </source>
</reference>
<sequence>MSGIHLCLEDVACPYPGFFGFDTVAEQLMLYSQVVQGQADAGMLGPQCSFLTGEGPAEQGDGAFVIAAHVGDGGQVVQDVGHFGVIFTIMLEIPVEDTVKKFFGLVKFSEAQQDRGECGLVSGHRNIILTEGPHSNLYPFSCRLFGTRKIISRVRQTRNIVIDGSNMRMIRAEEFDGLGEGLAVELLGLRELPGVLADHAELITKTQDRGTVRALTLGLFQRGPQHVLGFDVAALRTEHTSQMLLDEQQ</sequence>
<accession>A0A0L8MYR2</accession>
<name>A0A0L8MYR2_STRVG</name>
<proteinExistence type="predicted"/>
<evidence type="ECO:0000313" key="1">
    <source>
        <dbReference type="EMBL" id="KOG55483.1"/>
    </source>
</evidence>
<dbReference type="AlphaFoldDB" id="A0A0L8MYR2"/>